<comment type="caution">
    <text evidence="5">The sequence shown here is derived from an EMBL/GenBank/DDBJ whole genome shotgun (WGS) entry which is preliminary data.</text>
</comment>
<evidence type="ECO:0000256" key="1">
    <source>
        <dbReference type="ARBA" id="ARBA00022630"/>
    </source>
</evidence>
<dbReference type="PANTHER" id="PTHR46865">
    <property type="entry name" value="OXIDOREDUCTASE-RELATED"/>
    <property type="match status" value="1"/>
</dbReference>
<gene>
    <name evidence="5" type="ORF">QBC38DRAFT_251282</name>
</gene>
<evidence type="ECO:0000256" key="2">
    <source>
        <dbReference type="ARBA" id="ARBA00022827"/>
    </source>
</evidence>
<keyword evidence="6" id="KW-1185">Reference proteome</keyword>
<feature type="domain" description="FAD-binding" evidence="4">
    <location>
        <begin position="122"/>
        <end position="364"/>
    </location>
</feature>
<name>A0AAN7BM91_9PEZI</name>
<reference evidence="5" key="2">
    <citation type="submission" date="2023-05" db="EMBL/GenBank/DDBJ databases">
        <authorList>
            <consortium name="Lawrence Berkeley National Laboratory"/>
            <person name="Steindorff A."/>
            <person name="Hensen N."/>
            <person name="Bonometti L."/>
            <person name="Westerberg I."/>
            <person name="Brannstrom I.O."/>
            <person name="Guillou S."/>
            <person name="Cros-Aarteil S."/>
            <person name="Calhoun S."/>
            <person name="Haridas S."/>
            <person name="Kuo A."/>
            <person name="Mondo S."/>
            <person name="Pangilinan J."/>
            <person name="Riley R."/>
            <person name="Labutti K."/>
            <person name="Andreopoulos B."/>
            <person name="Lipzen A."/>
            <person name="Chen C."/>
            <person name="Yanf M."/>
            <person name="Daum C."/>
            <person name="Ng V."/>
            <person name="Clum A."/>
            <person name="Ohm R."/>
            <person name="Martin F."/>
            <person name="Silar P."/>
            <person name="Natvig D."/>
            <person name="Lalanne C."/>
            <person name="Gautier V."/>
            <person name="Ament-Velasquez S.L."/>
            <person name="Kruys A."/>
            <person name="Hutchinson M.I."/>
            <person name="Powell A.J."/>
            <person name="Barry K."/>
            <person name="Miller A.N."/>
            <person name="Grigoriev I.V."/>
            <person name="Debuchy R."/>
            <person name="Gladieux P."/>
            <person name="Thoren M.H."/>
            <person name="Johannesson H."/>
        </authorList>
    </citation>
    <scope>NUCLEOTIDE SEQUENCE</scope>
    <source>
        <strain evidence="5">CBS 990.96</strain>
    </source>
</reference>
<proteinExistence type="predicted"/>
<accession>A0AAN7BM91</accession>
<keyword evidence="3" id="KW-0560">Oxidoreductase</keyword>
<dbReference type="PANTHER" id="PTHR46865:SF7">
    <property type="entry name" value="MONOOXYGENASE, PUTATIVE (AFU_ORTHOLOGUE AFUA_8G07040)-RELATED"/>
    <property type="match status" value="1"/>
</dbReference>
<dbReference type="EMBL" id="MU865358">
    <property type="protein sequence ID" value="KAK4225862.1"/>
    <property type="molecule type" value="Genomic_DNA"/>
</dbReference>
<evidence type="ECO:0000313" key="6">
    <source>
        <dbReference type="Proteomes" id="UP001301958"/>
    </source>
</evidence>
<dbReference type="AlphaFoldDB" id="A0AAN7BM91"/>
<reference evidence="5" key="1">
    <citation type="journal article" date="2023" name="Mol. Phylogenet. Evol.">
        <title>Genome-scale phylogeny and comparative genomics of the fungal order Sordariales.</title>
        <authorList>
            <person name="Hensen N."/>
            <person name="Bonometti L."/>
            <person name="Westerberg I."/>
            <person name="Brannstrom I.O."/>
            <person name="Guillou S."/>
            <person name="Cros-Aarteil S."/>
            <person name="Calhoun S."/>
            <person name="Haridas S."/>
            <person name="Kuo A."/>
            <person name="Mondo S."/>
            <person name="Pangilinan J."/>
            <person name="Riley R."/>
            <person name="LaButti K."/>
            <person name="Andreopoulos B."/>
            <person name="Lipzen A."/>
            <person name="Chen C."/>
            <person name="Yan M."/>
            <person name="Daum C."/>
            <person name="Ng V."/>
            <person name="Clum A."/>
            <person name="Steindorff A."/>
            <person name="Ohm R.A."/>
            <person name="Martin F."/>
            <person name="Silar P."/>
            <person name="Natvig D.O."/>
            <person name="Lalanne C."/>
            <person name="Gautier V."/>
            <person name="Ament-Velasquez S.L."/>
            <person name="Kruys A."/>
            <person name="Hutchinson M.I."/>
            <person name="Powell A.J."/>
            <person name="Barry K."/>
            <person name="Miller A.N."/>
            <person name="Grigoriev I.V."/>
            <person name="Debuchy R."/>
            <person name="Gladieux P."/>
            <person name="Hiltunen Thoren M."/>
            <person name="Johannesson H."/>
        </authorList>
    </citation>
    <scope>NUCLEOTIDE SEQUENCE</scope>
    <source>
        <strain evidence="5">CBS 990.96</strain>
    </source>
</reference>
<dbReference type="InterPro" id="IPR002938">
    <property type="entry name" value="FAD-bd"/>
</dbReference>
<dbReference type="InterPro" id="IPR036188">
    <property type="entry name" value="FAD/NAD-bd_sf"/>
</dbReference>
<dbReference type="GO" id="GO:0016491">
    <property type="term" value="F:oxidoreductase activity"/>
    <property type="evidence" value="ECO:0007669"/>
    <property type="project" value="UniProtKB-KW"/>
</dbReference>
<dbReference type="Pfam" id="PF01494">
    <property type="entry name" value="FAD_binding_3"/>
    <property type="match status" value="1"/>
</dbReference>
<evidence type="ECO:0000313" key="5">
    <source>
        <dbReference type="EMBL" id="KAK4225862.1"/>
    </source>
</evidence>
<protein>
    <recommendedName>
        <fullName evidence="4">FAD-binding domain-containing protein</fullName>
    </recommendedName>
</protein>
<dbReference type="Gene3D" id="3.50.50.60">
    <property type="entry name" value="FAD/NAD(P)-binding domain"/>
    <property type="match status" value="1"/>
</dbReference>
<keyword evidence="2" id="KW-0274">FAD</keyword>
<dbReference type="InterPro" id="IPR051704">
    <property type="entry name" value="FAD_aromatic-hydroxylase"/>
</dbReference>
<dbReference type="PRINTS" id="PR00420">
    <property type="entry name" value="RNGMNOXGNASE"/>
</dbReference>
<evidence type="ECO:0000256" key="3">
    <source>
        <dbReference type="ARBA" id="ARBA00023002"/>
    </source>
</evidence>
<keyword evidence="1" id="KW-0285">Flavoprotein</keyword>
<evidence type="ECO:0000259" key="4">
    <source>
        <dbReference type="Pfam" id="PF01494"/>
    </source>
</evidence>
<organism evidence="5 6">
    <name type="scientific">Podospora fimiseda</name>
    <dbReference type="NCBI Taxonomy" id="252190"/>
    <lineage>
        <taxon>Eukaryota</taxon>
        <taxon>Fungi</taxon>
        <taxon>Dikarya</taxon>
        <taxon>Ascomycota</taxon>
        <taxon>Pezizomycotina</taxon>
        <taxon>Sordariomycetes</taxon>
        <taxon>Sordariomycetidae</taxon>
        <taxon>Sordariales</taxon>
        <taxon>Podosporaceae</taxon>
        <taxon>Podospora</taxon>
    </lineage>
</organism>
<dbReference type="Proteomes" id="UP001301958">
    <property type="component" value="Unassembled WGS sequence"/>
</dbReference>
<dbReference type="SUPFAM" id="SSF51905">
    <property type="entry name" value="FAD/NAD(P)-binding domain"/>
    <property type="match status" value="1"/>
</dbReference>
<sequence length="457" mass="50795">MSCSPTPLRILITGFGISGPAFALSLINLLPPSFPLSIRIVERAPHLRNTGQQVDVRGQGLTAMRGLSPTLETNLRKKLVKEPGLEFIDYKRGNRIAWFGVNDTGKGGQGFTAEWEVMRGDVVDVLREELEEKGNKIVKWEFEKWVEGLTQVEGTGEVKVKFNDGEEGVFDLAVGADGLRSKMRKLVFGGDVEGGGSSVELKKIGMTLALFSVPSDRQKDGRDARWCLLPGNRTIMTRRDREDCLRVCLGFLGEDKKVHEALKSGTVEEQKKAWAEKFAHKHWISERVVDALLNSEEAKNDFWTQELVQVKAKSWSNKEGNVVLLGDSAYCPSPLSGAGVSCAFVGAYVLSNEIAKVCRSAGKSVEEAKKMIPEGLKVYETKVRPFTDIVQKRVPSERMMRFFIAGSEFGVRAMNRFVWAISAFKIDKVAGHIFSGEDGDNYGNWKLPQYGTDNHQE</sequence>
<dbReference type="GO" id="GO:0071949">
    <property type="term" value="F:FAD binding"/>
    <property type="evidence" value="ECO:0007669"/>
    <property type="project" value="InterPro"/>
</dbReference>